<dbReference type="RefSeq" id="WP_310340979.1">
    <property type="nucleotide sequence ID" value="NZ_JAVDXO010000002.1"/>
</dbReference>
<keyword evidence="7" id="KW-1185">Reference proteome</keyword>
<dbReference type="InterPro" id="IPR003439">
    <property type="entry name" value="ABC_transporter-like_ATP-bd"/>
</dbReference>
<organism evidence="6 7">
    <name type="scientific">Rhodoferax saidenbachensis</name>
    <dbReference type="NCBI Taxonomy" id="1484693"/>
    <lineage>
        <taxon>Bacteria</taxon>
        <taxon>Pseudomonadati</taxon>
        <taxon>Pseudomonadota</taxon>
        <taxon>Betaproteobacteria</taxon>
        <taxon>Burkholderiales</taxon>
        <taxon>Comamonadaceae</taxon>
        <taxon>Rhodoferax</taxon>
    </lineage>
</organism>
<dbReference type="PANTHER" id="PTHR43790">
    <property type="entry name" value="CARBOHYDRATE TRANSPORT ATP-BINDING PROTEIN MG119-RELATED"/>
    <property type="match status" value="1"/>
</dbReference>
<evidence type="ECO:0000313" key="7">
    <source>
        <dbReference type="Proteomes" id="UP001268089"/>
    </source>
</evidence>
<dbReference type="InterPro" id="IPR050107">
    <property type="entry name" value="ABC_carbohydrate_import_ATPase"/>
</dbReference>
<protein>
    <submittedName>
        <fullName evidence="6">ABC-type sugar transport system ATPase subunit</fullName>
    </submittedName>
</protein>
<dbReference type="Gene3D" id="3.40.50.300">
    <property type="entry name" value="P-loop containing nucleotide triphosphate hydrolases"/>
    <property type="match status" value="1"/>
</dbReference>
<reference evidence="6 7" key="1">
    <citation type="submission" date="2023-07" db="EMBL/GenBank/DDBJ databases">
        <title>Sorghum-associated microbial communities from plants grown in Nebraska, USA.</title>
        <authorList>
            <person name="Schachtman D."/>
        </authorList>
    </citation>
    <scope>NUCLEOTIDE SEQUENCE [LARGE SCALE GENOMIC DNA]</scope>
    <source>
        <strain evidence="6 7">BE308</strain>
    </source>
</reference>
<keyword evidence="2" id="KW-0677">Repeat</keyword>
<evidence type="ECO:0000256" key="4">
    <source>
        <dbReference type="ARBA" id="ARBA00022840"/>
    </source>
</evidence>
<evidence type="ECO:0000313" key="6">
    <source>
        <dbReference type="EMBL" id="MDR7306219.1"/>
    </source>
</evidence>
<proteinExistence type="predicted"/>
<dbReference type="PANTHER" id="PTHR43790:SF8">
    <property type="entry name" value="SUGAR ABC TRANSPORTER ATP-BINDING PROTEIN"/>
    <property type="match status" value="1"/>
</dbReference>
<dbReference type="SUPFAM" id="SSF52540">
    <property type="entry name" value="P-loop containing nucleoside triphosphate hydrolases"/>
    <property type="match status" value="1"/>
</dbReference>
<evidence type="ECO:0000256" key="2">
    <source>
        <dbReference type="ARBA" id="ARBA00022737"/>
    </source>
</evidence>
<accession>A0ABU1ZKZ4</accession>
<dbReference type="Proteomes" id="UP001268089">
    <property type="component" value="Unassembled WGS sequence"/>
</dbReference>
<sequence length="80" mass="8454">MTTPLLQLKGVHKSFGPIDVLHDISLEVCAGEVLCLLGDNGAGKSTLIRLLSGVHKPTSGEMLMNGKPVLFENPREASNG</sequence>
<evidence type="ECO:0000256" key="3">
    <source>
        <dbReference type="ARBA" id="ARBA00022741"/>
    </source>
</evidence>
<feature type="domain" description="ABC transporter" evidence="5">
    <location>
        <begin position="21"/>
        <end position="71"/>
    </location>
</feature>
<name>A0ABU1ZKZ4_9BURK</name>
<keyword evidence="3" id="KW-0547">Nucleotide-binding</keyword>
<evidence type="ECO:0000259" key="5">
    <source>
        <dbReference type="Pfam" id="PF00005"/>
    </source>
</evidence>
<evidence type="ECO:0000256" key="1">
    <source>
        <dbReference type="ARBA" id="ARBA00022597"/>
    </source>
</evidence>
<gene>
    <name evidence="6" type="ORF">J2X15_001497</name>
</gene>
<keyword evidence="1 6" id="KW-0813">Transport</keyword>
<dbReference type="EMBL" id="JAVDXO010000002">
    <property type="protein sequence ID" value="MDR7306219.1"/>
    <property type="molecule type" value="Genomic_DNA"/>
</dbReference>
<keyword evidence="4" id="KW-0067">ATP-binding</keyword>
<dbReference type="InterPro" id="IPR027417">
    <property type="entry name" value="P-loop_NTPase"/>
</dbReference>
<dbReference type="Pfam" id="PF00005">
    <property type="entry name" value="ABC_tran"/>
    <property type="match status" value="1"/>
</dbReference>
<keyword evidence="1 6" id="KW-0762">Sugar transport</keyword>
<comment type="caution">
    <text evidence="6">The sequence shown here is derived from an EMBL/GenBank/DDBJ whole genome shotgun (WGS) entry which is preliminary data.</text>
</comment>